<dbReference type="AlphaFoldDB" id="A0A1I1IKC2"/>
<dbReference type="PANTHER" id="PTHR30036:SF7">
    <property type="entry name" value="ABC TRANSPORTER PERIPLASMIC-BINDING PROTEIN YPHF"/>
    <property type="match status" value="1"/>
</dbReference>
<keyword evidence="5" id="KW-0813">Transport</keyword>
<dbReference type="OrthoDB" id="257716at2"/>
<evidence type="ECO:0000256" key="3">
    <source>
        <dbReference type="SAM" id="SignalP"/>
    </source>
</evidence>
<name>A0A1I1IKC2_9ACTN</name>
<dbReference type="Pfam" id="PF13407">
    <property type="entry name" value="Peripla_BP_4"/>
    <property type="match status" value="1"/>
</dbReference>
<dbReference type="PANTHER" id="PTHR30036">
    <property type="entry name" value="D-XYLOSE-BINDING PERIPLASMIC PROTEIN"/>
    <property type="match status" value="1"/>
</dbReference>
<dbReference type="GO" id="GO:0030288">
    <property type="term" value="C:outer membrane-bounded periplasmic space"/>
    <property type="evidence" value="ECO:0007669"/>
    <property type="project" value="TreeGrafter"/>
</dbReference>
<gene>
    <name evidence="5" type="ORF">SAMN05661030_0792</name>
</gene>
<evidence type="ECO:0000313" key="5">
    <source>
        <dbReference type="EMBL" id="SFC36677.1"/>
    </source>
</evidence>
<proteinExistence type="inferred from homology"/>
<evidence type="ECO:0000259" key="4">
    <source>
        <dbReference type="Pfam" id="PF13407"/>
    </source>
</evidence>
<keyword evidence="3" id="KW-0732">Signal</keyword>
<evidence type="ECO:0000313" key="6">
    <source>
        <dbReference type="Proteomes" id="UP000199022"/>
    </source>
</evidence>
<dbReference type="InterPro" id="IPR025997">
    <property type="entry name" value="SBP_2_dom"/>
</dbReference>
<dbReference type="STRING" id="1225127.SAMN05661030_0792"/>
<keyword evidence="5" id="KW-0762">Sugar transport</keyword>
<feature type="domain" description="Periplasmic binding protein" evidence="4">
    <location>
        <begin position="42"/>
        <end position="289"/>
    </location>
</feature>
<dbReference type="SUPFAM" id="SSF53822">
    <property type="entry name" value="Periplasmic binding protein-like I"/>
    <property type="match status" value="1"/>
</dbReference>
<dbReference type="RefSeq" id="WP_091554855.1">
    <property type="nucleotide sequence ID" value="NZ_BNAC01000002.1"/>
</dbReference>
<evidence type="ECO:0000256" key="2">
    <source>
        <dbReference type="ARBA" id="ARBA00007639"/>
    </source>
</evidence>
<reference evidence="6" key="1">
    <citation type="submission" date="2016-10" db="EMBL/GenBank/DDBJ databases">
        <authorList>
            <person name="Varghese N."/>
            <person name="Submissions S."/>
        </authorList>
    </citation>
    <scope>NUCLEOTIDE SEQUENCE [LARGE SCALE GENOMIC DNA]</scope>
    <source>
        <strain evidence="6">DSM 45962</strain>
    </source>
</reference>
<dbReference type="Proteomes" id="UP000199022">
    <property type="component" value="Unassembled WGS sequence"/>
</dbReference>
<sequence length="324" mass="32660">MRITRSAGVLAVAGVLALAGCSGTGQEDSSGEGSAAATDLDIAVITHGAPGDSFWDVVRSGADQAATDLGVTVDYNSDPDPTRQAELIDNAVSQGVDGIVVSMANPDGLRDSVEAAVAAGIPVITINSGQQQSAEFGAITHVGQDETTAGEAVGNRLNEEGQTGKVLCVIHEAGNVGLEDRCSAVAATYGGTVENLQVDGTDTAQVQDTVLSKLQSDPSVSVVLALQGQVAVAAVSATADAGSSAEVDTFDISKDVTDAISAGDITFAVDQQPYLQGYLPVSFLQLYASNGNVVGGGQPVNSGPAFVTSDNVDDVARYAANGTR</sequence>
<dbReference type="EMBL" id="FOMD01000001">
    <property type="protein sequence ID" value="SFC36677.1"/>
    <property type="molecule type" value="Genomic_DNA"/>
</dbReference>
<dbReference type="GO" id="GO:0030246">
    <property type="term" value="F:carbohydrate binding"/>
    <property type="evidence" value="ECO:0007669"/>
    <property type="project" value="TreeGrafter"/>
</dbReference>
<evidence type="ECO:0000256" key="1">
    <source>
        <dbReference type="ARBA" id="ARBA00004196"/>
    </source>
</evidence>
<feature type="signal peptide" evidence="3">
    <location>
        <begin position="1"/>
        <end position="19"/>
    </location>
</feature>
<dbReference type="Gene3D" id="3.40.50.2300">
    <property type="match status" value="2"/>
</dbReference>
<dbReference type="InterPro" id="IPR028082">
    <property type="entry name" value="Peripla_BP_I"/>
</dbReference>
<comment type="subcellular location">
    <subcellularLocation>
        <location evidence="1">Cell envelope</location>
    </subcellularLocation>
</comment>
<feature type="chain" id="PRO_5039121473" evidence="3">
    <location>
        <begin position="20"/>
        <end position="324"/>
    </location>
</feature>
<accession>A0A1I1IKC2</accession>
<organism evidence="5 6">
    <name type="scientific">Klenkia taihuensis</name>
    <dbReference type="NCBI Taxonomy" id="1225127"/>
    <lineage>
        <taxon>Bacteria</taxon>
        <taxon>Bacillati</taxon>
        <taxon>Actinomycetota</taxon>
        <taxon>Actinomycetes</taxon>
        <taxon>Geodermatophilales</taxon>
        <taxon>Geodermatophilaceae</taxon>
        <taxon>Klenkia</taxon>
    </lineage>
</organism>
<dbReference type="PROSITE" id="PS51257">
    <property type="entry name" value="PROKAR_LIPOPROTEIN"/>
    <property type="match status" value="1"/>
</dbReference>
<comment type="similarity">
    <text evidence="2">Belongs to the bacterial solute-binding protein 2 family.</text>
</comment>
<dbReference type="InterPro" id="IPR050555">
    <property type="entry name" value="Bact_Solute-Bind_Prot2"/>
</dbReference>
<protein>
    <submittedName>
        <fullName evidence="5">Simple sugar transport system substrate-binding protein</fullName>
    </submittedName>
</protein>
<keyword evidence="6" id="KW-1185">Reference proteome</keyword>